<dbReference type="SUPFAM" id="SSF50486">
    <property type="entry name" value="FMT C-terminal domain-like"/>
    <property type="match status" value="1"/>
</dbReference>
<dbReference type="NCBIfam" id="TIGR00567">
    <property type="entry name" value="3mg"/>
    <property type="match status" value="1"/>
</dbReference>
<dbReference type="PANTHER" id="PTHR10429">
    <property type="entry name" value="DNA-3-METHYLADENINE GLYCOSYLASE"/>
    <property type="match status" value="1"/>
</dbReference>
<dbReference type="InterPro" id="IPR036995">
    <property type="entry name" value="MPG_sf"/>
</dbReference>
<evidence type="ECO:0000256" key="5">
    <source>
        <dbReference type="HAMAP-Rule" id="MF_00527"/>
    </source>
</evidence>
<proteinExistence type="inferred from homology"/>
<dbReference type="Gene3D" id="3.10.300.10">
    <property type="entry name" value="Methylpurine-DNA glycosylase (MPG)"/>
    <property type="match status" value="1"/>
</dbReference>
<dbReference type="EC" id="3.2.2.-" evidence="5"/>
<reference evidence="6" key="2">
    <citation type="submission" date="2021-04" db="EMBL/GenBank/DDBJ databases">
        <authorList>
            <person name="Gilroy R."/>
        </authorList>
    </citation>
    <scope>NUCLEOTIDE SEQUENCE</scope>
    <source>
        <strain evidence="6">5925</strain>
    </source>
</reference>
<evidence type="ECO:0000256" key="2">
    <source>
        <dbReference type="ARBA" id="ARBA00022763"/>
    </source>
</evidence>
<organism evidence="6 7">
    <name type="scientific">Candidatus Corynebacterium intestinavium</name>
    <dbReference type="NCBI Taxonomy" id="2838531"/>
    <lineage>
        <taxon>Bacteria</taxon>
        <taxon>Bacillati</taxon>
        <taxon>Actinomycetota</taxon>
        <taxon>Actinomycetes</taxon>
        <taxon>Mycobacteriales</taxon>
        <taxon>Corynebacteriaceae</taxon>
        <taxon>Corynebacterium</taxon>
    </lineage>
</organism>
<dbReference type="AlphaFoldDB" id="A0A9D2UCZ4"/>
<dbReference type="Pfam" id="PF02245">
    <property type="entry name" value="Pur_DNA_glyco"/>
    <property type="match status" value="1"/>
</dbReference>
<dbReference type="PANTHER" id="PTHR10429:SF0">
    <property type="entry name" value="DNA-3-METHYLADENINE GLYCOSYLASE"/>
    <property type="match status" value="1"/>
</dbReference>
<dbReference type="EMBL" id="DWUR01000157">
    <property type="protein sequence ID" value="HJD50215.1"/>
    <property type="molecule type" value="Genomic_DNA"/>
</dbReference>
<evidence type="ECO:0000313" key="7">
    <source>
        <dbReference type="Proteomes" id="UP000823907"/>
    </source>
</evidence>
<keyword evidence="2 5" id="KW-0227">DNA damage</keyword>
<dbReference type="Proteomes" id="UP000823907">
    <property type="component" value="Unassembled WGS sequence"/>
</dbReference>
<keyword evidence="3 5" id="KW-0378">Hydrolase</keyword>
<comment type="caution">
    <text evidence="6">The sequence shown here is derived from an EMBL/GenBank/DDBJ whole genome shotgun (WGS) entry which is preliminary data.</text>
</comment>
<protein>
    <recommendedName>
        <fullName evidence="5">Putative 3-methyladenine DNA glycosylase</fullName>
        <ecNumber evidence="5">3.2.2.-</ecNumber>
    </recommendedName>
</protein>
<dbReference type="CDD" id="cd00540">
    <property type="entry name" value="AAG"/>
    <property type="match status" value="1"/>
</dbReference>
<sequence length="204" mass="22118">MTFRLDFHQSAEHTAPLLLGGVLRFGQVAVRLTEVEAYVGRKDPASHAYNGPTPRCETMFGPPQRLYVYASYGIHRAGNLVCHPEGEAGGILLRAGEVIAGRELVRQRRGEKHAEENLARGPGNLGQALGFDLHLDGSRVIQVDDALAVADPEDGVLYLQPPADRADFVAGPRIGISKNVAAPLRFWIPGDRTVSSPRGRPRAI</sequence>
<keyword evidence="4 5" id="KW-0234">DNA repair</keyword>
<dbReference type="HAMAP" id="MF_00527">
    <property type="entry name" value="3MGH"/>
    <property type="match status" value="1"/>
</dbReference>
<dbReference type="GO" id="GO:0006284">
    <property type="term" value="P:base-excision repair"/>
    <property type="evidence" value="ECO:0007669"/>
    <property type="project" value="InterPro"/>
</dbReference>
<name>A0A9D2UCZ4_9CORY</name>
<evidence type="ECO:0000256" key="1">
    <source>
        <dbReference type="ARBA" id="ARBA00009232"/>
    </source>
</evidence>
<evidence type="ECO:0000313" key="6">
    <source>
        <dbReference type="EMBL" id="HJD50215.1"/>
    </source>
</evidence>
<comment type="similarity">
    <text evidence="1 5">Belongs to the DNA glycosylase MPG family.</text>
</comment>
<gene>
    <name evidence="6" type="ORF">H9907_09055</name>
</gene>
<dbReference type="InterPro" id="IPR003180">
    <property type="entry name" value="MPG"/>
</dbReference>
<dbReference type="GO" id="GO:0003677">
    <property type="term" value="F:DNA binding"/>
    <property type="evidence" value="ECO:0007669"/>
    <property type="project" value="InterPro"/>
</dbReference>
<dbReference type="InterPro" id="IPR011034">
    <property type="entry name" value="Formyl_transferase-like_C_sf"/>
</dbReference>
<evidence type="ECO:0000256" key="4">
    <source>
        <dbReference type="ARBA" id="ARBA00023204"/>
    </source>
</evidence>
<keyword evidence="6" id="KW-0326">Glycosidase</keyword>
<reference evidence="6" key="1">
    <citation type="journal article" date="2021" name="PeerJ">
        <title>Extensive microbial diversity within the chicken gut microbiome revealed by metagenomics and culture.</title>
        <authorList>
            <person name="Gilroy R."/>
            <person name="Ravi A."/>
            <person name="Getino M."/>
            <person name="Pursley I."/>
            <person name="Horton D.L."/>
            <person name="Alikhan N.F."/>
            <person name="Baker D."/>
            <person name="Gharbi K."/>
            <person name="Hall N."/>
            <person name="Watson M."/>
            <person name="Adriaenssens E.M."/>
            <person name="Foster-Nyarko E."/>
            <person name="Jarju S."/>
            <person name="Secka A."/>
            <person name="Antonio M."/>
            <person name="Oren A."/>
            <person name="Chaudhuri R.R."/>
            <person name="La Ragione R."/>
            <person name="Hildebrand F."/>
            <person name="Pallen M.J."/>
        </authorList>
    </citation>
    <scope>NUCLEOTIDE SEQUENCE</scope>
    <source>
        <strain evidence="6">5925</strain>
    </source>
</reference>
<accession>A0A9D2UCZ4</accession>
<dbReference type="NCBIfam" id="NF002003">
    <property type="entry name" value="PRK00802.1-3"/>
    <property type="match status" value="1"/>
</dbReference>
<dbReference type="GO" id="GO:0003905">
    <property type="term" value="F:alkylbase DNA N-glycosylase activity"/>
    <property type="evidence" value="ECO:0007669"/>
    <property type="project" value="InterPro"/>
</dbReference>
<evidence type="ECO:0000256" key="3">
    <source>
        <dbReference type="ARBA" id="ARBA00022801"/>
    </source>
</evidence>